<feature type="domain" description="Large ribosomal subunit protein uL6 alpha-beta" evidence="6">
    <location>
        <begin position="91"/>
        <end position="163"/>
    </location>
</feature>
<evidence type="ECO:0000256" key="3">
    <source>
        <dbReference type="HAMAP-Rule" id="MF_01365"/>
    </source>
</evidence>
<evidence type="ECO:0000256" key="4">
    <source>
        <dbReference type="RuleBase" id="RU003869"/>
    </source>
</evidence>
<evidence type="ECO:0000256" key="1">
    <source>
        <dbReference type="ARBA" id="ARBA00022980"/>
    </source>
</evidence>
<dbReference type="InterPro" id="IPR019906">
    <property type="entry name" value="Ribosomal_uL6_bac-type"/>
</dbReference>
<evidence type="ECO:0000256" key="5">
    <source>
        <dbReference type="RuleBase" id="RU003870"/>
    </source>
</evidence>
<comment type="caution">
    <text evidence="7">The sequence shown here is derived from an EMBL/GenBank/DDBJ whole genome shotgun (WGS) entry which is preliminary data.</text>
</comment>
<evidence type="ECO:0000313" key="8">
    <source>
        <dbReference type="Proteomes" id="UP000176648"/>
    </source>
</evidence>
<dbReference type="PIRSF" id="PIRSF002162">
    <property type="entry name" value="Ribosomal_L6"/>
    <property type="match status" value="1"/>
</dbReference>
<dbReference type="InterPro" id="IPR020040">
    <property type="entry name" value="Ribosomal_uL6_a/b-dom"/>
</dbReference>
<dbReference type="AlphaFoldDB" id="A0A1G2C692"/>
<dbReference type="STRING" id="1798644.A2122_01095"/>
<dbReference type="PROSITE" id="PS00525">
    <property type="entry name" value="RIBOSOMAL_L6_1"/>
    <property type="match status" value="1"/>
</dbReference>
<dbReference type="InterPro" id="IPR000702">
    <property type="entry name" value="Ribosomal_uL6-like"/>
</dbReference>
<dbReference type="NCBIfam" id="TIGR03654">
    <property type="entry name" value="L6_bact"/>
    <property type="match status" value="1"/>
</dbReference>
<evidence type="ECO:0000313" key="7">
    <source>
        <dbReference type="EMBL" id="OGY96934.1"/>
    </source>
</evidence>
<feature type="domain" description="Large ribosomal subunit protein uL6 alpha-beta" evidence="6">
    <location>
        <begin position="11"/>
        <end position="82"/>
    </location>
</feature>
<dbReference type="GO" id="GO:0003735">
    <property type="term" value="F:structural constituent of ribosome"/>
    <property type="evidence" value="ECO:0007669"/>
    <property type="project" value="UniProtKB-UniRule"/>
</dbReference>
<dbReference type="EMBL" id="MHKU01000016">
    <property type="protein sequence ID" value="OGY96934.1"/>
    <property type="molecule type" value="Genomic_DNA"/>
</dbReference>
<dbReference type="Proteomes" id="UP000176648">
    <property type="component" value="Unassembled WGS sequence"/>
</dbReference>
<evidence type="ECO:0000259" key="6">
    <source>
        <dbReference type="Pfam" id="PF00347"/>
    </source>
</evidence>
<keyword evidence="3 5" id="KW-0694">RNA-binding</keyword>
<gene>
    <name evidence="3" type="primary">rplF</name>
    <name evidence="7" type="ORF">A2122_01095</name>
</gene>
<name>A0A1G2C692_9BACT</name>
<dbReference type="GO" id="GO:0002181">
    <property type="term" value="P:cytoplasmic translation"/>
    <property type="evidence" value="ECO:0007669"/>
    <property type="project" value="TreeGrafter"/>
</dbReference>
<dbReference type="Gene3D" id="3.90.930.12">
    <property type="entry name" value="Ribosomal protein L6, alpha-beta domain"/>
    <property type="match status" value="2"/>
</dbReference>
<evidence type="ECO:0000256" key="2">
    <source>
        <dbReference type="ARBA" id="ARBA00023274"/>
    </source>
</evidence>
<comment type="subunit">
    <text evidence="3">Part of the 50S ribosomal subunit.</text>
</comment>
<dbReference type="PRINTS" id="PR00059">
    <property type="entry name" value="RIBOSOMALL6"/>
</dbReference>
<accession>A0A1G2C692</accession>
<dbReference type="SUPFAM" id="SSF56053">
    <property type="entry name" value="Ribosomal protein L6"/>
    <property type="match status" value="2"/>
</dbReference>
<organism evidence="7 8">
    <name type="scientific">Candidatus Liptonbacteria bacterium GWB1_49_6</name>
    <dbReference type="NCBI Taxonomy" id="1798644"/>
    <lineage>
        <taxon>Bacteria</taxon>
        <taxon>Candidatus Liptoniibacteriota</taxon>
    </lineage>
</organism>
<reference evidence="7 8" key="1">
    <citation type="journal article" date="2016" name="Nat. Commun.">
        <title>Thousands of microbial genomes shed light on interconnected biogeochemical processes in an aquifer system.</title>
        <authorList>
            <person name="Anantharaman K."/>
            <person name="Brown C.T."/>
            <person name="Hug L.A."/>
            <person name="Sharon I."/>
            <person name="Castelle C.J."/>
            <person name="Probst A.J."/>
            <person name="Thomas B.C."/>
            <person name="Singh A."/>
            <person name="Wilkins M.J."/>
            <person name="Karaoz U."/>
            <person name="Brodie E.L."/>
            <person name="Williams K.H."/>
            <person name="Hubbard S.S."/>
            <person name="Banfield J.F."/>
        </authorList>
    </citation>
    <scope>NUCLEOTIDE SEQUENCE [LARGE SCALE GENOMIC DNA]</scope>
</reference>
<dbReference type="Pfam" id="PF00347">
    <property type="entry name" value="Ribosomal_L6"/>
    <property type="match status" value="2"/>
</dbReference>
<keyword evidence="2 3" id="KW-0687">Ribonucleoprotein</keyword>
<comment type="similarity">
    <text evidence="3 4">Belongs to the universal ribosomal protein uL6 family.</text>
</comment>
<sequence length="183" mass="19423">MSRLSRKPIQIPEGVTVSVDGLLISVRGPKGEKTLPLLPFITVHSDSGAVTVQSEHHMTQANINTGTMWSLVRNAIQGVSSGFSKNLEIMGVGYRAAMEGGTLVLSLGFVNPIRFTPPEGVSVIVEKNVIRISGVDKEKVGQAAAEIRAFKKPEPYKGKGIRYEGEIVQRKAGKKAATAGAGG</sequence>
<protein>
    <recommendedName>
        <fullName evidence="3">Large ribosomal subunit protein uL6</fullName>
    </recommendedName>
</protein>
<dbReference type="PANTHER" id="PTHR11655:SF14">
    <property type="entry name" value="LARGE RIBOSOMAL SUBUNIT PROTEIN UL6M"/>
    <property type="match status" value="1"/>
</dbReference>
<comment type="function">
    <text evidence="3 5">This protein binds to the 23S rRNA, and is important in its secondary structure. It is located near the subunit interface in the base of the L7/L12 stalk, and near the tRNA binding site of the peptidyltransferase center.</text>
</comment>
<dbReference type="GO" id="GO:0019843">
    <property type="term" value="F:rRNA binding"/>
    <property type="evidence" value="ECO:0007669"/>
    <property type="project" value="UniProtKB-UniRule"/>
</dbReference>
<dbReference type="InterPro" id="IPR036789">
    <property type="entry name" value="Ribosomal_uL6-like_a/b-dom_sf"/>
</dbReference>
<proteinExistence type="inferred from homology"/>
<dbReference type="PANTHER" id="PTHR11655">
    <property type="entry name" value="60S/50S RIBOSOMAL PROTEIN L6/L9"/>
    <property type="match status" value="1"/>
</dbReference>
<keyword evidence="1 3" id="KW-0689">Ribosomal protein</keyword>
<dbReference type="HAMAP" id="MF_01365_B">
    <property type="entry name" value="Ribosomal_uL6_B"/>
    <property type="match status" value="1"/>
</dbReference>
<keyword evidence="3 5" id="KW-0699">rRNA-binding</keyword>
<dbReference type="GO" id="GO:0022625">
    <property type="term" value="C:cytosolic large ribosomal subunit"/>
    <property type="evidence" value="ECO:0007669"/>
    <property type="project" value="UniProtKB-UniRule"/>
</dbReference>
<dbReference type="InterPro" id="IPR002358">
    <property type="entry name" value="Ribosomal_uL6_CS"/>
</dbReference>